<dbReference type="Proteomes" id="UP000639338">
    <property type="component" value="Unassembled WGS sequence"/>
</dbReference>
<dbReference type="PROSITE" id="PS51257">
    <property type="entry name" value="PROKAR_LIPOPROTEIN"/>
    <property type="match status" value="1"/>
</dbReference>
<feature type="chain" id="PRO_5032647917" description="Receptor ligand binding region domain-containing protein" evidence="7">
    <location>
        <begin position="21"/>
        <end position="558"/>
    </location>
</feature>
<dbReference type="InterPro" id="IPR028082">
    <property type="entry name" value="Peripla_BP_I"/>
</dbReference>
<evidence type="ECO:0000256" key="4">
    <source>
        <dbReference type="ARBA" id="ARBA00023136"/>
    </source>
</evidence>
<protein>
    <recommendedName>
        <fullName evidence="8">Receptor ligand binding region domain-containing protein</fullName>
    </recommendedName>
</protein>
<evidence type="ECO:0000313" key="9">
    <source>
        <dbReference type="EMBL" id="KAF7994768.1"/>
    </source>
</evidence>
<evidence type="ECO:0000256" key="5">
    <source>
        <dbReference type="SAM" id="MobiDB-lite"/>
    </source>
</evidence>
<organism evidence="9 10">
    <name type="scientific">Aphidius gifuensis</name>
    <name type="common">Parasitoid wasp</name>
    <dbReference type="NCBI Taxonomy" id="684658"/>
    <lineage>
        <taxon>Eukaryota</taxon>
        <taxon>Metazoa</taxon>
        <taxon>Ecdysozoa</taxon>
        <taxon>Arthropoda</taxon>
        <taxon>Hexapoda</taxon>
        <taxon>Insecta</taxon>
        <taxon>Pterygota</taxon>
        <taxon>Neoptera</taxon>
        <taxon>Endopterygota</taxon>
        <taxon>Hymenoptera</taxon>
        <taxon>Apocrita</taxon>
        <taxon>Ichneumonoidea</taxon>
        <taxon>Braconidae</taxon>
        <taxon>Aphidiinae</taxon>
        <taxon>Aphidius</taxon>
    </lineage>
</organism>
<feature type="compositionally biased region" description="Acidic residues" evidence="5">
    <location>
        <begin position="397"/>
        <end position="412"/>
    </location>
</feature>
<keyword evidence="4 6" id="KW-0472">Membrane</keyword>
<evidence type="ECO:0000313" key="10">
    <source>
        <dbReference type="Proteomes" id="UP000639338"/>
    </source>
</evidence>
<evidence type="ECO:0000256" key="6">
    <source>
        <dbReference type="SAM" id="Phobius"/>
    </source>
</evidence>
<evidence type="ECO:0000256" key="7">
    <source>
        <dbReference type="SAM" id="SignalP"/>
    </source>
</evidence>
<reference evidence="9 10" key="1">
    <citation type="submission" date="2020-08" db="EMBL/GenBank/DDBJ databases">
        <title>Aphidius gifuensis genome sequencing and assembly.</title>
        <authorList>
            <person name="Du Z."/>
        </authorList>
    </citation>
    <scope>NUCLEOTIDE SEQUENCE [LARGE SCALE GENOMIC DNA]</scope>
    <source>
        <strain evidence="9">YNYX2018</strain>
        <tissue evidence="9">Adults</tissue>
    </source>
</reference>
<feature type="domain" description="Receptor ligand binding region" evidence="8">
    <location>
        <begin position="56"/>
        <end position="206"/>
    </location>
</feature>
<comment type="subcellular location">
    <subcellularLocation>
        <location evidence="1">Membrane</location>
    </subcellularLocation>
</comment>
<dbReference type="SUPFAM" id="SSF53822">
    <property type="entry name" value="Periplasmic binding protein-like I"/>
    <property type="match status" value="1"/>
</dbReference>
<dbReference type="AlphaFoldDB" id="A0A834XWF9"/>
<dbReference type="Gene3D" id="3.40.50.2300">
    <property type="match status" value="2"/>
</dbReference>
<feature type="transmembrane region" description="Helical" evidence="6">
    <location>
        <begin position="470"/>
        <end position="496"/>
    </location>
</feature>
<dbReference type="EMBL" id="JACMRX010000002">
    <property type="protein sequence ID" value="KAF7994768.1"/>
    <property type="molecule type" value="Genomic_DNA"/>
</dbReference>
<feature type="compositionally biased region" description="Basic and acidic residues" evidence="5">
    <location>
        <begin position="387"/>
        <end position="396"/>
    </location>
</feature>
<evidence type="ECO:0000256" key="2">
    <source>
        <dbReference type="ARBA" id="ARBA00022692"/>
    </source>
</evidence>
<feature type="region of interest" description="Disordered" evidence="5">
    <location>
        <begin position="526"/>
        <end position="558"/>
    </location>
</feature>
<feature type="signal peptide" evidence="7">
    <location>
        <begin position="1"/>
        <end position="20"/>
    </location>
</feature>
<accession>A0A834XWF9</accession>
<keyword evidence="2 6" id="KW-0812">Transmembrane</keyword>
<keyword evidence="3 6" id="KW-1133">Transmembrane helix</keyword>
<comment type="caution">
    <text evidence="9">The sequence shown here is derived from an EMBL/GenBank/DDBJ whole genome shotgun (WGS) entry which is preliminary data.</text>
</comment>
<feature type="region of interest" description="Disordered" evidence="5">
    <location>
        <begin position="375"/>
        <end position="412"/>
    </location>
</feature>
<dbReference type="Pfam" id="PF01094">
    <property type="entry name" value="ANF_receptor"/>
    <property type="match status" value="1"/>
</dbReference>
<dbReference type="InterPro" id="IPR001828">
    <property type="entry name" value="ANF_lig-bd_rcpt"/>
</dbReference>
<proteinExistence type="predicted"/>
<keyword evidence="10" id="KW-1185">Reference proteome</keyword>
<evidence type="ECO:0000259" key="8">
    <source>
        <dbReference type="Pfam" id="PF01094"/>
    </source>
</evidence>
<gene>
    <name evidence="9" type="ORF">HCN44_004240</name>
</gene>
<evidence type="ECO:0000256" key="3">
    <source>
        <dbReference type="ARBA" id="ARBA00022989"/>
    </source>
</evidence>
<evidence type="ECO:0000256" key="1">
    <source>
        <dbReference type="ARBA" id="ARBA00004370"/>
    </source>
</evidence>
<name>A0A834XWF9_APHGI</name>
<dbReference type="GO" id="GO:0016020">
    <property type="term" value="C:membrane"/>
    <property type="evidence" value="ECO:0007669"/>
    <property type="project" value="UniProtKB-SubCell"/>
</dbReference>
<keyword evidence="7" id="KW-0732">Signal</keyword>
<feature type="compositionally biased region" description="Basic and acidic residues" evidence="5">
    <location>
        <begin position="537"/>
        <end position="549"/>
    </location>
</feature>
<dbReference type="OrthoDB" id="6586065at2759"/>
<sequence>MGKTSIWLLVLSITAACTCGGRTECSKKGQITFLLSVHDDASCEKVLNKGVMLFEAAKYLAEQHNNRSNYKLELSVLDTCGSITGTLKAAMKALVWSDTNCLRPPNYLGIIGPEATANIDAVQKITSTLNIPHIVKTATVGPYVHHLSRESDSFIVQGVLEVIEALKWKSFTLMSSINHENDIQHIAKKITAGATARGLCVAIYDSDFDDSIPHIVYIGKPSEKILKIQNSTILIASEGNLDKYLNKYTSNSNVLLLEDTRNEFNGLEIKVETSKWWNNNEGVGKYDREELRDIRWLEDAIKIYAKTFEALCAKKQCYGQVNPTEWNNMIATTITTHNAQLSSTTRILDLSIMKYNRFAKLGQVKVRKNHAKIQWNIPNDNDNNNSKFDDVKKNNNDDNDDDENDENNTLDSADELIPKSFKKLISKGKDITVGCAKTTSVDKASTSEDDDDDDEDDIAKVFFDNVDEEWWSMVVTVGGIGISMFTIGILAVYVVVTNIKVPKTPKSKKRQIVRDLSLRRVESDNELQVSVTRPQRPRRDNPRKERESIRSIQSDRSV</sequence>